<dbReference type="PANTHER" id="PTHR43861">
    <property type="entry name" value="TRANS-ACONITATE 2-METHYLTRANSFERASE-RELATED"/>
    <property type="match status" value="1"/>
</dbReference>
<organism evidence="1 2">
    <name type="scientific">Chroococcidiopsis cubana SAG 39.79</name>
    <dbReference type="NCBI Taxonomy" id="388085"/>
    <lineage>
        <taxon>Bacteria</taxon>
        <taxon>Bacillati</taxon>
        <taxon>Cyanobacteriota</taxon>
        <taxon>Cyanophyceae</taxon>
        <taxon>Chroococcidiopsidales</taxon>
        <taxon>Chroococcidiopsidaceae</taxon>
        <taxon>Chroococcidiopsis</taxon>
    </lineage>
</organism>
<dbReference type="EMBL" id="RSCK01000075">
    <property type="protein sequence ID" value="RUT05785.1"/>
    <property type="molecule type" value="Genomic_DNA"/>
</dbReference>
<dbReference type="Pfam" id="PF13489">
    <property type="entry name" value="Methyltransf_23"/>
    <property type="match status" value="1"/>
</dbReference>
<dbReference type="AlphaFoldDB" id="A0AB37UCB2"/>
<dbReference type="RefSeq" id="WP_106168794.1">
    <property type="nucleotide sequence ID" value="NZ_JAVKZF010000001.1"/>
</dbReference>
<name>A0AB37UCB2_9CYAN</name>
<dbReference type="Gene3D" id="3.40.50.150">
    <property type="entry name" value="Vaccinia Virus protein VP39"/>
    <property type="match status" value="1"/>
</dbReference>
<gene>
    <name evidence="1" type="ORF">DSM107010_54690</name>
</gene>
<evidence type="ECO:0008006" key="3">
    <source>
        <dbReference type="Google" id="ProtNLM"/>
    </source>
</evidence>
<dbReference type="InterPro" id="IPR029063">
    <property type="entry name" value="SAM-dependent_MTases_sf"/>
</dbReference>
<comment type="caution">
    <text evidence="1">The sequence shown here is derived from an EMBL/GenBank/DDBJ whole genome shotgun (WGS) entry which is preliminary data.</text>
</comment>
<accession>A0AB37UCB2</accession>
<reference evidence="1 2" key="1">
    <citation type="journal article" date="2019" name="Genome Biol. Evol.">
        <title>Day and night: Metabolic profiles and evolutionary relationships of six axenic non-marine cyanobacteria.</title>
        <authorList>
            <person name="Will S.E."/>
            <person name="Henke P."/>
            <person name="Boedeker C."/>
            <person name="Huang S."/>
            <person name="Brinkmann H."/>
            <person name="Rohde M."/>
            <person name="Jarek M."/>
            <person name="Friedl T."/>
            <person name="Seufert S."/>
            <person name="Schumacher M."/>
            <person name="Overmann J."/>
            <person name="Neumann-Schaal M."/>
            <person name="Petersen J."/>
        </authorList>
    </citation>
    <scope>NUCLEOTIDE SEQUENCE [LARGE SCALE GENOMIC DNA]</scope>
    <source>
        <strain evidence="1 2">SAG 39.79</strain>
    </source>
</reference>
<sequence>MLEANGLASWFKEEQQKTENWYLASSNPYQQSGWGSTPARWRCAREVILTAVNKNGSFLDVGCANGLLLESLIQWASEQKIQLIPYGIDISSRLIELACQRLPDFTNNFAIANALYWRSTTQYDFIHTLLEYVPSQLHSDYIQQLFNTVKQGGRLIISSYSNRSRQQQTFDVVQYLKQLGYPVAGNASTQEEDGWILTRVAWIEKR</sequence>
<evidence type="ECO:0000313" key="1">
    <source>
        <dbReference type="EMBL" id="RUT05785.1"/>
    </source>
</evidence>
<keyword evidence="2" id="KW-1185">Reference proteome</keyword>
<dbReference type="SUPFAM" id="SSF53335">
    <property type="entry name" value="S-adenosyl-L-methionine-dependent methyltransferases"/>
    <property type="match status" value="1"/>
</dbReference>
<dbReference type="CDD" id="cd02440">
    <property type="entry name" value="AdoMet_MTases"/>
    <property type="match status" value="1"/>
</dbReference>
<dbReference type="Proteomes" id="UP000282574">
    <property type="component" value="Unassembled WGS sequence"/>
</dbReference>
<evidence type="ECO:0000313" key="2">
    <source>
        <dbReference type="Proteomes" id="UP000282574"/>
    </source>
</evidence>
<protein>
    <recommendedName>
        <fullName evidence="3">Methyltransferase domain-containing protein</fullName>
    </recommendedName>
</protein>
<proteinExistence type="predicted"/>